<dbReference type="Proteomes" id="UP000619788">
    <property type="component" value="Unassembled WGS sequence"/>
</dbReference>
<dbReference type="RefSeq" id="WP_204067165.1">
    <property type="nucleotide sequence ID" value="NZ_BOOJ01000049.1"/>
</dbReference>
<gene>
    <name evidence="4" type="ORF">Psi01_56940</name>
</gene>
<dbReference type="InterPro" id="IPR012074">
    <property type="entry name" value="GAF_ANTAR"/>
</dbReference>
<dbReference type="InterPro" id="IPR036388">
    <property type="entry name" value="WH-like_DNA-bd_sf"/>
</dbReference>
<dbReference type="InterPro" id="IPR005561">
    <property type="entry name" value="ANTAR"/>
</dbReference>
<evidence type="ECO:0000256" key="2">
    <source>
        <dbReference type="ARBA" id="ARBA00023163"/>
    </source>
</evidence>
<reference evidence="4 5" key="1">
    <citation type="submission" date="2021-01" db="EMBL/GenBank/DDBJ databases">
        <title>Whole genome shotgun sequence of Planobispora siamensis NBRC 107568.</title>
        <authorList>
            <person name="Komaki H."/>
            <person name="Tamura T."/>
        </authorList>
    </citation>
    <scope>NUCLEOTIDE SEQUENCE [LARGE SCALE GENOMIC DNA]</scope>
    <source>
        <strain evidence="4 5">NBRC 107568</strain>
    </source>
</reference>
<keyword evidence="1" id="KW-0805">Transcription regulation</keyword>
<dbReference type="SMART" id="SM00065">
    <property type="entry name" value="GAF"/>
    <property type="match status" value="1"/>
</dbReference>
<dbReference type="InterPro" id="IPR029016">
    <property type="entry name" value="GAF-like_dom_sf"/>
</dbReference>
<sequence>MRLSDRRAGRVLVELADTLVNDFDIIDFLDTLTHHSVDLLGVTACAVLLADPEGPLSMVAASNEEARVLGLSQLKRKEGPTLEAYRARAPVRCPDLSAAGGRWPRFAPAAVGAGFAAVDTLPMRLREQGIGAMSLFRTSPGPMDPEAAGFGQVMADMATIGILHRRAVRHHESVTEQLQLALNSRIMIEQAKGLLAGRLNLAPERAFTVLRGYARAHNLKLTTASRALIQGELSIPMPGEAVGSRSSG</sequence>
<dbReference type="Gene3D" id="1.10.10.10">
    <property type="entry name" value="Winged helix-like DNA-binding domain superfamily/Winged helix DNA-binding domain"/>
    <property type="match status" value="1"/>
</dbReference>
<evidence type="ECO:0000313" key="4">
    <source>
        <dbReference type="EMBL" id="GIH95064.1"/>
    </source>
</evidence>
<dbReference type="PROSITE" id="PS50921">
    <property type="entry name" value="ANTAR"/>
    <property type="match status" value="1"/>
</dbReference>
<comment type="caution">
    <text evidence="4">The sequence shown here is derived from an EMBL/GenBank/DDBJ whole genome shotgun (WGS) entry which is preliminary data.</text>
</comment>
<dbReference type="SUPFAM" id="SSF55781">
    <property type="entry name" value="GAF domain-like"/>
    <property type="match status" value="1"/>
</dbReference>
<name>A0A8J3SMJ3_9ACTN</name>
<protein>
    <submittedName>
        <fullName evidence="4">Transcriptional regulator</fullName>
    </submittedName>
</protein>
<feature type="domain" description="ANTAR" evidence="3">
    <location>
        <begin position="168"/>
        <end position="229"/>
    </location>
</feature>
<keyword evidence="5" id="KW-1185">Reference proteome</keyword>
<proteinExistence type="predicted"/>
<accession>A0A8J3SMJ3</accession>
<evidence type="ECO:0000256" key="1">
    <source>
        <dbReference type="ARBA" id="ARBA00023015"/>
    </source>
</evidence>
<dbReference type="Gene3D" id="3.30.450.40">
    <property type="match status" value="1"/>
</dbReference>
<dbReference type="InterPro" id="IPR003018">
    <property type="entry name" value="GAF"/>
</dbReference>
<evidence type="ECO:0000313" key="5">
    <source>
        <dbReference type="Proteomes" id="UP000619788"/>
    </source>
</evidence>
<dbReference type="SMART" id="SM01012">
    <property type="entry name" value="ANTAR"/>
    <property type="match status" value="1"/>
</dbReference>
<evidence type="ECO:0000259" key="3">
    <source>
        <dbReference type="PROSITE" id="PS50921"/>
    </source>
</evidence>
<dbReference type="Pfam" id="PF13185">
    <property type="entry name" value="GAF_2"/>
    <property type="match status" value="1"/>
</dbReference>
<dbReference type="PIRSF" id="PIRSF036625">
    <property type="entry name" value="GAF_ANTAR"/>
    <property type="match status" value="1"/>
</dbReference>
<organism evidence="4 5">
    <name type="scientific">Planobispora siamensis</name>
    <dbReference type="NCBI Taxonomy" id="936338"/>
    <lineage>
        <taxon>Bacteria</taxon>
        <taxon>Bacillati</taxon>
        <taxon>Actinomycetota</taxon>
        <taxon>Actinomycetes</taxon>
        <taxon>Streptosporangiales</taxon>
        <taxon>Streptosporangiaceae</taxon>
        <taxon>Planobispora</taxon>
    </lineage>
</organism>
<dbReference type="GO" id="GO:0003723">
    <property type="term" value="F:RNA binding"/>
    <property type="evidence" value="ECO:0007669"/>
    <property type="project" value="InterPro"/>
</dbReference>
<dbReference type="AlphaFoldDB" id="A0A8J3SMJ3"/>
<dbReference type="Pfam" id="PF03861">
    <property type="entry name" value="ANTAR"/>
    <property type="match status" value="1"/>
</dbReference>
<keyword evidence="2" id="KW-0804">Transcription</keyword>
<dbReference type="EMBL" id="BOOJ01000049">
    <property type="protein sequence ID" value="GIH95064.1"/>
    <property type="molecule type" value="Genomic_DNA"/>
</dbReference>